<dbReference type="PANTHER" id="PTHR12668">
    <property type="entry name" value="TRANSMEMBRANE PROTEIN 14, 15"/>
    <property type="match status" value="1"/>
</dbReference>
<evidence type="ECO:0000256" key="3">
    <source>
        <dbReference type="ARBA" id="ARBA00022692"/>
    </source>
</evidence>
<comment type="subcellular location">
    <subcellularLocation>
        <location evidence="1">Membrane</location>
        <topology evidence="1">Multi-pass membrane protein</topology>
    </subcellularLocation>
</comment>
<dbReference type="FunFam" id="1.10.10.1740:FF:000002">
    <property type="entry name" value="Transmembrane protein 14C"/>
    <property type="match status" value="1"/>
</dbReference>
<proteinExistence type="evidence at protein level"/>
<dbReference type="ExpressionAtlas" id="A0A087WU83">
    <property type="expression patterns" value="baseline and differential"/>
</dbReference>
<dbReference type="PANTHER" id="PTHR12668:SF34">
    <property type="entry name" value="TRANSMEMBRANE PROTEIN 14B"/>
    <property type="match status" value="1"/>
</dbReference>
<dbReference type="Gene3D" id="1.10.10.1740">
    <property type="entry name" value="Transmembrane protein 14-like"/>
    <property type="match status" value="1"/>
</dbReference>
<evidence type="ECO:0007829" key="10">
    <source>
        <dbReference type="PeptideAtlas" id="A0A087WU83"/>
    </source>
</evidence>
<dbReference type="Proteomes" id="UP000005640">
    <property type="component" value="Chromosome 6"/>
</dbReference>
<feature type="transmembrane region" description="Helical" evidence="6">
    <location>
        <begin position="52"/>
        <end position="73"/>
    </location>
</feature>
<dbReference type="VEuPathDB" id="HostDB:ENSG00000137210"/>
<dbReference type="AlphaFoldDB" id="A0A087WU83"/>
<reference evidence="8" key="1">
    <citation type="journal article" date="2001" name="Nature">
        <title>Initial sequencing and analysis of the human genome.</title>
        <authorList>
            <consortium name="International Human Genome Sequencing Consortium"/>
            <person name="Lander E.S."/>
            <person name="Linton L.M."/>
            <person name="Birren B."/>
            <person name="Nusbaum C."/>
            <person name="Zody M.C."/>
            <person name="Baldwin J."/>
            <person name="Devon K."/>
            <person name="Dewar K."/>
            <person name="Doyle M."/>
            <person name="FitzHugh W."/>
            <person name="Funke R."/>
            <person name="Gage D."/>
            <person name="Harris K."/>
            <person name="Heaford A."/>
            <person name="Howland J."/>
            <person name="Kann L."/>
            <person name="Lehoczky J."/>
            <person name="LeVine R."/>
            <person name="McEwan P."/>
            <person name="McKernan K."/>
            <person name="Meldrim J."/>
            <person name="Mesirov J.P."/>
            <person name="Miranda C."/>
            <person name="Morris W."/>
            <person name="Naylor J."/>
            <person name="Raymond C."/>
            <person name="Rosetti M."/>
            <person name="Santos R."/>
            <person name="Sheridan A."/>
            <person name="Sougnez C."/>
            <person name="Stange-Thomann N."/>
            <person name="Stojanovic N."/>
            <person name="Subramanian A."/>
            <person name="Wyman D."/>
            <person name="Rogers J."/>
            <person name="Sulston J."/>
            <person name="Ainscough R."/>
            <person name="Beck S."/>
            <person name="Bentley D."/>
            <person name="Burton J."/>
            <person name="Clee C."/>
            <person name="Carter N."/>
            <person name="Coulson A."/>
            <person name="Deadman R."/>
            <person name="Deloukas P."/>
            <person name="Dunham A."/>
            <person name="Dunham I."/>
            <person name="Durbin R."/>
            <person name="French L."/>
            <person name="Grafham D."/>
            <person name="Gregory S."/>
            <person name="Hubbard T."/>
            <person name="Humphray S."/>
            <person name="Hunt A."/>
            <person name="Jones M."/>
            <person name="Lloyd C."/>
            <person name="McMurray A."/>
            <person name="Matthews L."/>
            <person name="Mercer S."/>
            <person name="Milne S."/>
            <person name="Mullikin J.C."/>
            <person name="Mungall A."/>
            <person name="Plumb R."/>
            <person name="Ross M."/>
            <person name="Shownkeen R."/>
            <person name="Sims S."/>
            <person name="Waterston R.H."/>
            <person name="Wilson R.K."/>
            <person name="Hillier L.W."/>
            <person name="McPherson J.D."/>
            <person name="Marra M.A."/>
            <person name="Mardis E.R."/>
            <person name="Fulton L.A."/>
            <person name="Chinwalla A.T."/>
            <person name="Pepin K.H."/>
            <person name="Gish W.R."/>
            <person name="Chissoe S.L."/>
            <person name="Wendl M.C."/>
            <person name="Delehaunty K.D."/>
            <person name="Miner T.L."/>
            <person name="Delehaunty A."/>
            <person name="Kramer J.B."/>
            <person name="Cook L.L."/>
            <person name="Fulton R.S."/>
            <person name="Johnson D.L."/>
            <person name="Minx P.J."/>
            <person name="Clifton S.W."/>
            <person name="Hawkins T."/>
            <person name="Branscomb E."/>
            <person name="Predki P."/>
            <person name="Richardson P."/>
            <person name="Wenning S."/>
            <person name="Slezak T."/>
            <person name="Doggett N."/>
            <person name="Cheng J.F."/>
            <person name="Olsen A."/>
            <person name="Lucas S."/>
            <person name="Elkin C."/>
            <person name="Uberbacher E."/>
            <person name="Frazier M."/>
            <person name="Gibbs R.A."/>
            <person name="Muzny D.M."/>
            <person name="Scherer S.E."/>
            <person name="Bouck J.B."/>
            <person name="Sodergren E.J."/>
            <person name="Worley K.C."/>
            <person name="Rives C.M."/>
            <person name="Gorrell J.H."/>
            <person name="Metzker M.L."/>
            <person name="Naylor S.L."/>
            <person name="Kucherlapati R.S."/>
            <person name="Nelson D.L."/>
            <person name="Weinstock G.M."/>
            <person name="Sakaki Y."/>
            <person name="Fujiyama A."/>
            <person name="Hattori M."/>
            <person name="Yada T."/>
            <person name="Toyoda A."/>
            <person name="Itoh T."/>
            <person name="Kawagoe C."/>
            <person name="Watanabe H."/>
            <person name="Totoki Y."/>
            <person name="Taylor T."/>
            <person name="Weissenbach J."/>
            <person name="Heilig R."/>
            <person name="Saurin W."/>
            <person name="Artiguenave F."/>
            <person name="Brottier P."/>
            <person name="Bruls T."/>
            <person name="Pelletier E."/>
            <person name="Robert C."/>
            <person name="Wincker P."/>
            <person name="Smith D.R."/>
            <person name="Doucette-Stamm L."/>
            <person name="Rubenfield M."/>
            <person name="Weinstock K."/>
            <person name="Lee H.M."/>
            <person name="Dubois J."/>
            <person name="Rosenthal A."/>
            <person name="Platzer M."/>
            <person name="Nyakatura G."/>
            <person name="Taudien S."/>
            <person name="Rump A."/>
            <person name="Yang H."/>
            <person name="Yu J."/>
            <person name="Wang J."/>
            <person name="Huang G."/>
            <person name="Gu J."/>
            <person name="Hood L."/>
            <person name="Rowen L."/>
            <person name="Madan A."/>
            <person name="Qin S."/>
            <person name="Davis R.W."/>
            <person name="Federspiel N.A."/>
            <person name="Abola A.P."/>
            <person name="Proctor M.J."/>
            <person name="Myers R.M."/>
            <person name="Schmutz J."/>
            <person name="Dickson M."/>
            <person name="Grimwood J."/>
            <person name="Cox D.R."/>
            <person name="Olson M.V."/>
            <person name="Kaul R."/>
            <person name="Raymond C."/>
            <person name="Shimizu N."/>
            <person name="Kawasaki K."/>
            <person name="Minoshima S."/>
            <person name="Evans G.A."/>
            <person name="Athanasiou M."/>
            <person name="Schultz R."/>
            <person name="Roe B.A."/>
            <person name="Chen F."/>
            <person name="Pan H."/>
            <person name="Ramser J."/>
            <person name="Lehrach H."/>
            <person name="Reinhardt R."/>
            <person name="McCombie W.R."/>
            <person name="de la Bastide M."/>
            <person name="Dedhia N."/>
            <person name="Blocker H."/>
            <person name="Hornischer K."/>
            <person name="Nordsiek G."/>
            <person name="Agarwala R."/>
            <person name="Aravind L."/>
            <person name="Bailey J.A."/>
            <person name="Bateman A."/>
            <person name="Batzoglou S."/>
            <person name="Birney E."/>
            <person name="Bork P."/>
            <person name="Brown D.G."/>
            <person name="Burge C.B."/>
            <person name="Cerutti L."/>
            <person name="Chen H.C."/>
            <person name="Church D."/>
            <person name="Clamp M."/>
            <person name="Copley R.R."/>
            <person name="Doerks T."/>
            <person name="Eddy S.R."/>
            <person name="Eichler E.E."/>
            <person name="Furey T.S."/>
            <person name="Galagan J."/>
            <person name="Gilbert J.G."/>
            <person name="Harmon C."/>
            <person name="Hayashizaki Y."/>
            <person name="Haussler D."/>
            <person name="Hermjakob H."/>
            <person name="Hokamp K."/>
            <person name="Jang W."/>
            <person name="Johnson L.S."/>
            <person name="Jones T.A."/>
            <person name="Kasif S."/>
            <person name="Kaspryzk A."/>
            <person name="Kennedy S."/>
            <person name="Kent W.J."/>
            <person name="Kitts P."/>
            <person name="Koonin E.V."/>
            <person name="Korf I."/>
            <person name="Kulp D."/>
            <person name="Lancet D."/>
            <person name="Lowe T.M."/>
            <person name="McLysaght A."/>
            <person name="Mikkelsen T."/>
            <person name="Moran J.V."/>
            <person name="Mulder N."/>
            <person name="Pollara V.J."/>
            <person name="Ponting C.P."/>
            <person name="Schuler G."/>
            <person name="Schultz J."/>
            <person name="Slater G."/>
            <person name="Smit A.F."/>
            <person name="Stupka E."/>
            <person name="Szustakowski J."/>
            <person name="Thierry-Mieg D."/>
            <person name="Thierry-Mieg J."/>
            <person name="Wagner L."/>
            <person name="Wallis J."/>
            <person name="Wheeler R."/>
            <person name="Williams A."/>
            <person name="Wolf Y.I."/>
            <person name="Wolfe K.H."/>
            <person name="Yang S.P."/>
            <person name="Yeh R.F."/>
            <person name="Collins F."/>
            <person name="Guyer M.S."/>
            <person name="Peterson J."/>
            <person name="Felsenfeld A."/>
            <person name="Wetterstrand K.A."/>
            <person name="Patrinos A."/>
            <person name="Morgan M.J."/>
            <person name="de Jong P."/>
            <person name="Catanese J.J."/>
            <person name="Osoegawa K."/>
            <person name="Shizuya H."/>
            <person name="Choi S."/>
            <person name="Chen Y.J."/>
        </authorList>
    </citation>
    <scope>NUCLEOTIDE SEQUENCE [LARGE SCALE GENOMIC DNA]</scope>
</reference>
<dbReference type="BioGRID-ORCS" id="81853">
    <property type="hits" value="23 hits in 1144 CRISPR screens"/>
</dbReference>
<dbReference type="HGNC" id="HGNC:21384">
    <property type="gene designation" value="TMEM14B"/>
</dbReference>
<dbReference type="DNASU" id="81853"/>
<dbReference type="CTD" id="81853"/>
<keyword evidence="3 6" id="KW-0812">Transmembrane</keyword>
<name>A0A087WU83_HUMAN</name>
<dbReference type="OpenTargets" id="ENSG00000137210"/>
<evidence type="ECO:0000256" key="6">
    <source>
        <dbReference type="SAM" id="Phobius"/>
    </source>
</evidence>
<sequence length="103" mass="11071">MQAWGSLLSGLRREEWRSPSSHCSVPSLAAGLLFGSLAGLGAYQLYQDPRNVWGFLAATSVTFVGVMGMRSYYYGKFMPVGLIAGASLLMAAKVGVRMLMTSD</sequence>
<comment type="similarity">
    <text evidence="2">Belongs to the TMEM14 family.</text>
</comment>
<dbReference type="EMBL" id="KF458094">
    <property type="status" value="NOT_ANNOTATED_CDS"/>
    <property type="molecule type" value="Genomic_DNA"/>
</dbReference>
<dbReference type="GeneID" id="81853"/>
<dbReference type="HOGENOM" id="CLU_096652_4_2_1"/>
<keyword evidence="10" id="KW-1267">Proteomics identification</keyword>
<dbReference type="EMBL" id="CH471087">
    <property type="protein sequence ID" value="EAW55277.1"/>
    <property type="molecule type" value="Genomic_DNA"/>
</dbReference>
<organism evidence="8 9">
    <name type="scientific">Homo sapiens</name>
    <name type="common">Human</name>
    <dbReference type="NCBI Taxonomy" id="9606"/>
    <lineage>
        <taxon>Eukaryota</taxon>
        <taxon>Metazoa</taxon>
        <taxon>Chordata</taxon>
        <taxon>Craniata</taxon>
        <taxon>Vertebrata</taxon>
        <taxon>Euteleostomi</taxon>
        <taxon>Mammalia</taxon>
        <taxon>Eutheria</taxon>
        <taxon>Euarchontoglires</taxon>
        <taxon>Primates</taxon>
        <taxon>Haplorrhini</taxon>
        <taxon>Catarrhini</taxon>
        <taxon>Hominidae</taxon>
        <taxon>Homo</taxon>
    </lineage>
</organism>
<dbReference type="Bgee" id="ENSG00000137210">
    <property type="expression patterns" value="Expressed in oocyte and 193 other cell types or tissues"/>
</dbReference>
<gene>
    <name evidence="7 8" type="primary">TMEM14B</name>
    <name evidence="7" type="ORF">hCG_1782975</name>
</gene>
<dbReference type="UCSC" id="uc032wlj.2">
    <property type="organism name" value="human"/>
</dbReference>
<keyword evidence="4 6" id="KW-1133">Transmembrane helix</keyword>
<reference evidence="8 9" key="3">
    <citation type="journal article" date="2003" name="Nature">
        <title>The DNA sequence and analysis of human chromosome 6.</title>
        <authorList>
            <person name="Mungall A.J."/>
            <person name="Palmer S.A."/>
            <person name="Sims S.K."/>
            <person name="Edwards C.A."/>
            <person name="Ashurst J.L."/>
            <person name="Wilming L."/>
            <person name="Jones M.C."/>
            <person name="Horton R."/>
            <person name="Hunt S.E."/>
            <person name="Scott C.E."/>
            <person name="Gilbert J.G."/>
            <person name="Clamp M.E."/>
            <person name="Bethel G."/>
            <person name="Milne S."/>
            <person name="Ainscough R."/>
            <person name="Almeida J.P."/>
            <person name="Ambrose K.D."/>
            <person name="Andrews T.D."/>
            <person name="Ashwell R.I."/>
            <person name="Babbage A.K."/>
            <person name="Bagguley C.L."/>
            <person name="Bailey J."/>
            <person name="Banerjee R."/>
            <person name="Barker D.J."/>
            <person name="Barlow K.F."/>
            <person name="Bates K."/>
            <person name="Beare D.M."/>
            <person name="Beasley H."/>
            <person name="Beasley O."/>
            <person name="Bird C.P."/>
            <person name="Blakey S."/>
            <person name="Bray-Allen S."/>
            <person name="Brook J."/>
            <person name="Brown A.J."/>
            <person name="Brown J.Y."/>
            <person name="Burford D.C."/>
            <person name="Burrill W."/>
            <person name="Burton J."/>
            <person name="Carder C."/>
            <person name="Carter N.P."/>
            <person name="Chapman J.C."/>
            <person name="Clark S.Y."/>
            <person name="Clark G."/>
            <person name="Clee C.M."/>
            <person name="Clegg S."/>
            <person name="Cobley V."/>
            <person name="Collier R.E."/>
            <person name="Collins J.E."/>
            <person name="Colman L.K."/>
            <person name="Corby N.R."/>
            <person name="Coville G.J."/>
            <person name="Culley K.M."/>
            <person name="Dhami P."/>
            <person name="Davies J."/>
            <person name="Dunn M."/>
            <person name="Earthrowl M.E."/>
            <person name="Ellington A.E."/>
            <person name="Evans K.A."/>
            <person name="Faulkner L."/>
            <person name="Francis M.D."/>
            <person name="Frankish A."/>
            <person name="Frankland J."/>
            <person name="French L."/>
            <person name="Garner P."/>
            <person name="Garnett J."/>
            <person name="Ghori M.J."/>
            <person name="Gilby L.M."/>
            <person name="Gillson C.J."/>
            <person name="Glithero R.J."/>
            <person name="Grafham D.V."/>
            <person name="Grant M."/>
            <person name="Gribble S."/>
            <person name="Griffiths C."/>
            <person name="Griffiths M."/>
            <person name="Hall R."/>
            <person name="Halls K.S."/>
            <person name="Hammond S."/>
            <person name="Harley J.L."/>
            <person name="Hart E.A."/>
            <person name="Heath P.D."/>
            <person name="Heathcott R."/>
            <person name="Holmes S.J."/>
            <person name="Howden P.J."/>
            <person name="Howe K.L."/>
            <person name="Howell G.R."/>
            <person name="Huckle E."/>
            <person name="Humphray S.J."/>
            <person name="Humphries M.D."/>
            <person name="Hunt A.R."/>
            <person name="Johnson C.M."/>
            <person name="Joy A.A."/>
            <person name="Kay M."/>
            <person name="Keenan S.J."/>
            <person name="Kimberley A.M."/>
            <person name="King A."/>
            <person name="Laird G.K."/>
            <person name="Langford C."/>
            <person name="Lawlor S."/>
            <person name="Leongamornlert D.A."/>
            <person name="Leversha M."/>
            <person name="Lloyd C.R."/>
            <person name="Lloyd D.M."/>
            <person name="Loveland J.E."/>
            <person name="Lovell J."/>
            <person name="Martin S."/>
            <person name="Mashreghi-Mohammadi M."/>
            <person name="Maslen G.L."/>
            <person name="Matthews L."/>
            <person name="McCann O.T."/>
            <person name="McLaren S.J."/>
            <person name="McLay K."/>
            <person name="McMurray A."/>
            <person name="Moore M.J."/>
            <person name="Mullikin J.C."/>
            <person name="Niblett D."/>
            <person name="Nickerson T."/>
            <person name="Novik K.L."/>
            <person name="Oliver K."/>
            <person name="Overton-Larty E.K."/>
            <person name="Parker A."/>
            <person name="Patel R."/>
            <person name="Pearce A.V."/>
            <person name="Peck A.I."/>
            <person name="Phillimore B."/>
            <person name="Phillips S."/>
            <person name="Plumb R.W."/>
            <person name="Porter K.M."/>
            <person name="Ramsey Y."/>
            <person name="Ranby S.A."/>
            <person name="Rice C.M."/>
            <person name="Ross M.T."/>
            <person name="Searle S.M."/>
            <person name="Sehra H.K."/>
            <person name="Sheridan E."/>
            <person name="Skuce C.D."/>
            <person name="Smith S."/>
            <person name="Smith M."/>
            <person name="Spraggon L."/>
            <person name="Squares S.L."/>
            <person name="Steward C.A."/>
            <person name="Sycamore N."/>
            <person name="Tamlyn-Hall G."/>
            <person name="Tester J."/>
            <person name="Theaker A.J."/>
            <person name="Thomas D.W."/>
            <person name="Thorpe A."/>
            <person name="Tracey A."/>
            <person name="Tromans A."/>
            <person name="Tubby B."/>
            <person name="Wall M."/>
            <person name="Wallis J.M."/>
            <person name="West A.P."/>
            <person name="White S.S."/>
            <person name="Whitehead S.L."/>
            <person name="Whittaker H."/>
            <person name="Wild A."/>
            <person name="Willey D.J."/>
            <person name="Wilmer T.E."/>
            <person name="Wood J.M."/>
            <person name="Wray P.W."/>
            <person name="Wyatt J.C."/>
            <person name="Young L."/>
            <person name="Younger R.M."/>
            <person name="Bentley D.R."/>
            <person name="Coulson A."/>
            <person name="Durbin R."/>
            <person name="Hubbard T."/>
            <person name="Sulston J.E."/>
            <person name="Dunham I."/>
            <person name="Rogers J."/>
            <person name="Beck S."/>
        </authorList>
    </citation>
    <scope>NUCLEOTIDE SEQUENCE [LARGE SCALE GENOMIC DNA]</scope>
</reference>
<dbReference type="Antibodypedia" id="52852">
    <property type="antibodies" value="28 antibodies from 6 providers"/>
</dbReference>
<dbReference type="ChiTaRS" id="TMEM14B">
    <property type="organism name" value="human"/>
</dbReference>
<dbReference type="Pfam" id="PF03647">
    <property type="entry name" value="Tmemb_14"/>
    <property type="match status" value="1"/>
</dbReference>
<keyword evidence="9" id="KW-1185">Reference proteome</keyword>
<reference evidence="7" key="5">
    <citation type="submission" date="2005-07" db="EMBL/GenBank/DDBJ databases">
        <authorList>
            <person name="Mural R.J."/>
            <person name="Istrail S."/>
            <person name="Sutton G."/>
            <person name="Florea L."/>
            <person name="Halpern A.L."/>
            <person name="Mobarry C.M."/>
            <person name="Lippert R."/>
            <person name="Walenz B."/>
            <person name="Shatkay H."/>
            <person name="Dew I."/>
            <person name="Miller J.R."/>
            <person name="Flanigan M.J."/>
            <person name="Edwards N.J."/>
            <person name="Bolanos R."/>
            <person name="Fasulo D."/>
            <person name="Halldorsson B.V."/>
            <person name="Hannenhalli S."/>
            <person name="Turner R."/>
            <person name="Yooseph S."/>
            <person name="Lu F."/>
            <person name="Nusskern D.R."/>
            <person name="Shue B.C."/>
            <person name="Zheng X.H."/>
            <person name="Zhong F."/>
            <person name="Delcher A.L."/>
            <person name="Huson D.H."/>
            <person name="Kravitz S.A."/>
            <person name="Mouchard L."/>
            <person name="Reinert K."/>
            <person name="Remington K.A."/>
            <person name="Clark A.G."/>
            <person name="Waterman M.S."/>
            <person name="Eichler E.E."/>
            <person name="Adams M.D."/>
            <person name="Hunkapiller M.W."/>
            <person name="Myers E.W."/>
            <person name="Venter J.C."/>
        </authorList>
    </citation>
    <scope>NUCLEOTIDE SEQUENCE</scope>
</reference>
<dbReference type="EMBL" id="AL024498">
    <property type="status" value="NOT_ANNOTATED_CDS"/>
    <property type="molecule type" value="Genomic_DNA"/>
</dbReference>
<dbReference type="OrthoDB" id="5620at2759"/>
<keyword evidence="5 6" id="KW-0472">Membrane</keyword>
<evidence type="ECO:0000313" key="9">
    <source>
        <dbReference type="Proteomes" id="UP000005640"/>
    </source>
</evidence>
<dbReference type="InterPro" id="IPR005349">
    <property type="entry name" value="TMEM14"/>
</dbReference>
<evidence type="ECO:0000256" key="5">
    <source>
        <dbReference type="ARBA" id="ARBA00023136"/>
    </source>
</evidence>
<evidence type="ECO:0000256" key="2">
    <source>
        <dbReference type="ARBA" id="ARBA00007590"/>
    </source>
</evidence>
<evidence type="ECO:0000313" key="7">
    <source>
        <dbReference type="EMBL" id="EAW55277.1"/>
    </source>
</evidence>
<feature type="transmembrane region" description="Helical" evidence="6">
    <location>
        <begin position="80"/>
        <end position="100"/>
    </location>
</feature>
<evidence type="ECO:0000313" key="8">
    <source>
        <dbReference type="Ensembl" id="ENSP00000478448.1"/>
    </source>
</evidence>
<dbReference type="InterPro" id="IPR044890">
    <property type="entry name" value="TMEM14_sf"/>
</dbReference>
<dbReference type="GO" id="GO:0016020">
    <property type="term" value="C:membrane"/>
    <property type="evidence" value="ECO:0007669"/>
    <property type="project" value="UniProtKB-SubCell"/>
</dbReference>
<accession>A0A087WU83</accession>
<protein>
    <submittedName>
        <fullName evidence="7 8">Transmembrane protein 14B</fullName>
    </submittedName>
</protein>
<evidence type="ECO:0000256" key="4">
    <source>
        <dbReference type="ARBA" id="ARBA00022989"/>
    </source>
</evidence>
<dbReference type="DisGeNET" id="81853"/>
<dbReference type="Ensembl" id="ENST00000612333.4">
    <property type="protein sequence ID" value="ENSP00000478448.1"/>
    <property type="gene ID" value="ENSG00000137210.14"/>
</dbReference>
<dbReference type="GeneTree" id="ENSGT00940000163914"/>
<evidence type="ECO:0000256" key="1">
    <source>
        <dbReference type="ARBA" id="ARBA00004141"/>
    </source>
</evidence>
<reference evidence="8" key="4">
    <citation type="journal article" date="2004" name="Nature">
        <title>Finishing the euchromatic sequence of the human genome.</title>
        <authorList>
            <consortium name="International Human Genome Sequencing Consortium"/>
        </authorList>
    </citation>
    <scope>NUCLEOTIDE SEQUENCE [LARGE SCALE GENOMIC DNA]</scope>
</reference>
<reference evidence="8" key="6">
    <citation type="submission" date="2025-05" db="UniProtKB">
        <authorList>
            <consortium name="Ensembl"/>
        </authorList>
    </citation>
    <scope>IDENTIFICATION</scope>
</reference>
<reference evidence="7" key="2">
    <citation type="journal article" date="2001" name="Science">
        <title>The sequence of the human genome.</title>
        <authorList>
            <person name="Venter J.C."/>
            <person name="Adams M.D."/>
            <person name="Myers E.W."/>
            <person name="Li P.W."/>
            <person name="Mural R.J."/>
            <person name="Sutton G.G."/>
            <person name="Smith H.O."/>
            <person name="Yandell M."/>
            <person name="Evans C.A."/>
            <person name="Holt R.A."/>
            <person name="Gocayne J.D."/>
            <person name="Amanatides P."/>
            <person name="Ballew R.M."/>
            <person name="Huson D.H."/>
            <person name="Wortman J.R."/>
            <person name="Zhang Q."/>
            <person name="Kodira C.D."/>
            <person name="Zheng X.H."/>
            <person name="Chen L."/>
            <person name="Skupski M."/>
            <person name="Subramanian G."/>
            <person name="Thomas P.D."/>
            <person name="Zhang J."/>
            <person name="Gabor Miklos G.L."/>
            <person name="Nelson C."/>
            <person name="Broder S."/>
            <person name="Clark A.G."/>
            <person name="Nadeau J."/>
            <person name="McKusick V.A."/>
            <person name="Zinder N."/>
            <person name="Levine A.J."/>
            <person name="Roberts R.J."/>
            <person name="Simon M."/>
            <person name="Slayman C."/>
            <person name="Hunkapiller M."/>
            <person name="Bolanos R."/>
            <person name="Delcher A."/>
            <person name="Dew I."/>
            <person name="Fasulo D."/>
            <person name="Flanigan M."/>
            <person name="Florea L."/>
            <person name="Halpern A."/>
            <person name="Hannenhalli S."/>
            <person name="Kravitz S."/>
            <person name="Levy S."/>
            <person name="Mobarry C."/>
            <person name="Reinert K."/>
            <person name="Remington K."/>
            <person name="Abu-Threideh J."/>
            <person name="Beasley E."/>
            <person name="Biddick K."/>
            <person name="Bonazzi V."/>
            <person name="Brandon R."/>
            <person name="Cargill M."/>
            <person name="Chandramouliswaran I."/>
            <person name="Charlab R."/>
            <person name="Chaturvedi K."/>
            <person name="Deng Z."/>
            <person name="Di Francesco V."/>
            <person name="Dunn P."/>
            <person name="Eilbeck K."/>
            <person name="Evangelista C."/>
            <person name="Gabrielian A.E."/>
            <person name="Gan W."/>
            <person name="Ge W."/>
            <person name="Gong F."/>
            <person name="Gu Z."/>
            <person name="Guan P."/>
            <person name="Heiman T.J."/>
            <person name="Higgins M.E."/>
            <person name="Ji R.R."/>
            <person name="Ke Z."/>
            <person name="Ketchum K.A."/>
            <person name="Lai Z."/>
            <person name="Lei Y."/>
            <person name="Li Z."/>
            <person name="Li J."/>
            <person name="Liang Y."/>
            <person name="Lin X."/>
            <person name="Lu F."/>
            <person name="Merkulov G.V."/>
            <person name="Milshina N."/>
            <person name="Moore H.M."/>
            <person name="Naik A.K."/>
            <person name="Narayan V.A."/>
            <person name="Neelam B."/>
            <person name="Nusskern D."/>
            <person name="Rusch D.B."/>
            <person name="Salzberg S."/>
            <person name="Shao W."/>
            <person name="Shue B."/>
            <person name="Sun J."/>
            <person name="Wang Z."/>
            <person name="Wang A."/>
            <person name="Wang X."/>
            <person name="Wang J."/>
            <person name="Wei M."/>
            <person name="Wides R."/>
            <person name="Xiao C."/>
            <person name="Yan C."/>
            <person name="Yao A."/>
            <person name="Ye J."/>
            <person name="Zhan M."/>
            <person name="Zhang W."/>
            <person name="Zhang H."/>
            <person name="Zhao Q."/>
            <person name="Zheng L."/>
            <person name="Zhong F."/>
            <person name="Zhong W."/>
            <person name="Zhu S."/>
            <person name="Zhao S."/>
            <person name="Gilbert D."/>
            <person name="Baumhueter S."/>
            <person name="Spier G."/>
            <person name="Carter C."/>
            <person name="Cravchik A."/>
            <person name="Woodage T."/>
            <person name="Ali F."/>
            <person name="An H."/>
            <person name="Awe A."/>
            <person name="Baldwin D."/>
            <person name="Baden H."/>
            <person name="Barnstead M."/>
            <person name="Barrow I."/>
            <person name="Beeson K."/>
            <person name="Busam D."/>
            <person name="Carver A."/>
            <person name="Center A."/>
            <person name="Cheng M.L."/>
            <person name="Curry L."/>
            <person name="Danaher S."/>
            <person name="Davenport L."/>
            <person name="Desilets R."/>
            <person name="Dietz S."/>
            <person name="Dodson K."/>
            <person name="Doup L."/>
            <person name="Ferriera S."/>
            <person name="Garg N."/>
            <person name="Gluecksmann A."/>
            <person name="Hart B."/>
            <person name="Haynes J."/>
            <person name="Haynes C."/>
            <person name="Heiner C."/>
            <person name="Hladun S."/>
            <person name="Hostin D."/>
            <person name="Houck J."/>
            <person name="Howland T."/>
            <person name="Ibegwam C."/>
            <person name="Johnson J."/>
            <person name="Kalush F."/>
            <person name="Kline L."/>
            <person name="Koduru S."/>
            <person name="Love A."/>
            <person name="Mann F."/>
            <person name="May D."/>
            <person name="McCawley S."/>
            <person name="McIntosh T."/>
            <person name="McMullen I."/>
            <person name="Moy M."/>
            <person name="Moy L."/>
            <person name="Murphy B."/>
            <person name="Nelson K."/>
            <person name="Pfannkoch C."/>
            <person name="Pratts E."/>
            <person name="Puri V."/>
            <person name="Qureshi H."/>
            <person name="Reardon M."/>
            <person name="Rodriguez R."/>
            <person name="Rogers Y.H."/>
            <person name="Romblad D."/>
            <person name="Ruhfel B."/>
            <person name="Scott R."/>
            <person name="Sitter C."/>
            <person name="Smallwood M."/>
            <person name="Stewart E."/>
            <person name="Strong R."/>
            <person name="Suh E."/>
            <person name="Thomas R."/>
            <person name="Tint N.N."/>
            <person name="Tse S."/>
            <person name="Vech C."/>
            <person name="Wang G."/>
            <person name="Wetter J."/>
            <person name="Williams S."/>
            <person name="Williams M."/>
            <person name="Windsor S."/>
            <person name="Winn-Deen E."/>
            <person name="Wolfe K."/>
            <person name="Zaveri J."/>
            <person name="Zaveri K."/>
            <person name="Abril J.F."/>
            <person name="Guigo R."/>
            <person name="Campbell M.J."/>
            <person name="Sjolander K.V."/>
            <person name="Karlak B."/>
            <person name="Kejariwal A."/>
            <person name="Mi H."/>
            <person name="Lazareva B."/>
            <person name="Hatton T."/>
            <person name="Narechania A."/>
            <person name="Diemer K."/>
            <person name="Muruganujan A."/>
            <person name="Guo N."/>
            <person name="Sato S."/>
            <person name="Bafna V."/>
            <person name="Istrail S."/>
            <person name="Lippert R."/>
            <person name="Schwartz R."/>
            <person name="Walenz B."/>
            <person name="Yooseph S."/>
            <person name="Allen D."/>
            <person name="Basu A."/>
            <person name="Baxendale J."/>
            <person name="Blick L."/>
            <person name="Caminha M."/>
            <person name="Carnes-Stine J."/>
            <person name="Caulk P."/>
            <person name="Chiang Y.H."/>
            <person name="Coyne M."/>
            <person name="Dahlke C."/>
            <person name="Mays A."/>
            <person name="Dombroski M."/>
            <person name="Donnelly M."/>
            <person name="Ely D."/>
            <person name="Esparham S."/>
            <person name="Fosler C."/>
            <person name="Gire H."/>
            <person name="Glanowski S."/>
            <person name="Glasser K."/>
            <person name="Glodek A."/>
            <person name="Gorokhov M."/>
            <person name="Graham K."/>
            <person name="Gropman B."/>
            <person name="Harris M."/>
            <person name="Heil J."/>
            <person name="Henderson S."/>
            <person name="Hoover J."/>
            <person name="Jennings D."/>
            <person name="Jordan C."/>
            <person name="Jordan J."/>
            <person name="Kasha J."/>
            <person name="Kagan L."/>
            <person name="Kraft C."/>
            <person name="Levitsky A."/>
            <person name="Lewis M."/>
            <person name="Liu X."/>
            <person name="Lopez J."/>
            <person name="Ma D."/>
            <person name="Majoros W."/>
            <person name="McDaniel J."/>
            <person name="Murphy S."/>
            <person name="Newman M."/>
            <person name="Nguyen T."/>
            <person name="Nguyen N."/>
            <person name="Nodell M."/>
            <person name="Pan S."/>
            <person name="Peck J."/>
            <person name="Peterson M."/>
            <person name="Rowe W."/>
            <person name="Sanders R."/>
            <person name="Scott J."/>
            <person name="Simpson M."/>
            <person name="Smith T."/>
            <person name="Sprague A."/>
            <person name="Stockwell T."/>
            <person name="Turner R."/>
            <person name="Venter E."/>
            <person name="Wang M."/>
            <person name="Wen M."/>
            <person name="Wu D."/>
            <person name="Wu M."/>
            <person name="Xia A."/>
            <person name="Zandieh A."/>
            <person name="Zhu X."/>
        </authorList>
    </citation>
    <scope>NUCLEOTIDE SEQUENCE</scope>
</reference>
<dbReference type="RefSeq" id="NP_001273413.1">
    <property type="nucleotide sequence ID" value="NM_001286484.2"/>
</dbReference>
<feature type="transmembrane region" description="Helical" evidence="6">
    <location>
        <begin position="21"/>
        <end position="46"/>
    </location>
</feature>